<gene>
    <name evidence="2" type="ORF">ANANG_G00050500</name>
</gene>
<evidence type="ECO:0000313" key="3">
    <source>
        <dbReference type="Proteomes" id="UP001044222"/>
    </source>
</evidence>
<protein>
    <recommendedName>
        <fullName evidence="4">Lysosomal trafficking regulator</fullName>
    </recommendedName>
</protein>
<sequence>MPTPLGEFIALINTFYCPFLSSGRFGSEPHPRAGGRGSVAEAPQFHPLALLLPPHPAGGGAGASDATARAQQGSTETLRRSCEEPLLSSCESAKTLLKGIQSFQRSQSNLASLGLAFPAQNGSLAIGRWPSLADRASALPEDWESYTFSPGYERARSKADSTDRSCAEDCLVLVCCGLYDLLRGVLLLLPDLMLEEVMDRLVQPEALIVLVNHSSPLIQQGVMKLLDAYFSRAVKEQKERFLKNHGFSLLANQLYIHQGSQGLLESFLEMLFGRPVGLEEE</sequence>
<feature type="region of interest" description="Disordered" evidence="1">
    <location>
        <begin position="51"/>
        <end position="80"/>
    </location>
</feature>
<evidence type="ECO:0000256" key="1">
    <source>
        <dbReference type="SAM" id="MobiDB-lite"/>
    </source>
</evidence>
<keyword evidence="3" id="KW-1185">Reference proteome</keyword>
<accession>A0A9D3MUN9</accession>
<dbReference type="EMBL" id="JAFIRN010000002">
    <property type="protein sequence ID" value="KAG5855574.1"/>
    <property type="molecule type" value="Genomic_DNA"/>
</dbReference>
<reference evidence="2" key="1">
    <citation type="submission" date="2021-01" db="EMBL/GenBank/DDBJ databases">
        <title>A chromosome-scale assembly of European eel, Anguilla anguilla.</title>
        <authorList>
            <person name="Henkel C."/>
            <person name="Jong-Raadsen S.A."/>
            <person name="Dufour S."/>
            <person name="Weltzien F.-A."/>
            <person name="Palstra A.P."/>
            <person name="Pelster B."/>
            <person name="Spaink H.P."/>
            <person name="Van Den Thillart G.E."/>
            <person name="Jansen H."/>
            <person name="Zahm M."/>
            <person name="Klopp C."/>
            <person name="Cedric C."/>
            <person name="Louis A."/>
            <person name="Berthelot C."/>
            <person name="Parey E."/>
            <person name="Roest Crollius H."/>
            <person name="Montfort J."/>
            <person name="Robinson-Rechavi M."/>
            <person name="Bucao C."/>
            <person name="Bouchez O."/>
            <person name="Gislard M."/>
            <person name="Lluch J."/>
            <person name="Milhes M."/>
            <person name="Lampietro C."/>
            <person name="Lopez Roques C."/>
            <person name="Donnadieu C."/>
            <person name="Braasch I."/>
            <person name="Desvignes T."/>
            <person name="Postlethwait J."/>
            <person name="Bobe J."/>
            <person name="Guiguen Y."/>
            <person name="Dirks R."/>
        </authorList>
    </citation>
    <scope>NUCLEOTIDE SEQUENCE</scope>
    <source>
        <strain evidence="2">Tag_6206</strain>
        <tissue evidence="2">Liver</tissue>
    </source>
</reference>
<evidence type="ECO:0008006" key="4">
    <source>
        <dbReference type="Google" id="ProtNLM"/>
    </source>
</evidence>
<comment type="caution">
    <text evidence="2">The sequence shown here is derived from an EMBL/GenBank/DDBJ whole genome shotgun (WGS) entry which is preliminary data.</text>
</comment>
<organism evidence="2 3">
    <name type="scientific">Anguilla anguilla</name>
    <name type="common">European freshwater eel</name>
    <name type="synonym">Muraena anguilla</name>
    <dbReference type="NCBI Taxonomy" id="7936"/>
    <lineage>
        <taxon>Eukaryota</taxon>
        <taxon>Metazoa</taxon>
        <taxon>Chordata</taxon>
        <taxon>Craniata</taxon>
        <taxon>Vertebrata</taxon>
        <taxon>Euteleostomi</taxon>
        <taxon>Actinopterygii</taxon>
        <taxon>Neopterygii</taxon>
        <taxon>Teleostei</taxon>
        <taxon>Anguilliformes</taxon>
        <taxon>Anguillidae</taxon>
        <taxon>Anguilla</taxon>
    </lineage>
</organism>
<dbReference type="Proteomes" id="UP001044222">
    <property type="component" value="Unassembled WGS sequence"/>
</dbReference>
<evidence type="ECO:0000313" key="2">
    <source>
        <dbReference type="EMBL" id="KAG5855574.1"/>
    </source>
</evidence>
<proteinExistence type="predicted"/>
<name>A0A9D3MUN9_ANGAN</name>
<dbReference type="AlphaFoldDB" id="A0A9D3MUN9"/>